<feature type="domain" description="Flagellin N-terminal" evidence="5">
    <location>
        <begin position="8"/>
        <end position="129"/>
    </location>
</feature>
<evidence type="ECO:0000313" key="8">
    <source>
        <dbReference type="Proteomes" id="UP000537131"/>
    </source>
</evidence>
<comment type="caution">
    <text evidence="7">The sequence shown here is derived from an EMBL/GenBank/DDBJ whole genome shotgun (WGS) entry which is preliminary data.</text>
</comment>
<protein>
    <recommendedName>
        <fullName evidence="2 4">Flagellin</fullName>
    </recommendedName>
</protein>
<keyword evidence="7" id="KW-0282">Flagellum</keyword>
<dbReference type="EMBL" id="JABBNI010000004">
    <property type="protein sequence ID" value="NMM61470.1"/>
    <property type="molecule type" value="Genomic_DNA"/>
</dbReference>
<dbReference type="PANTHER" id="PTHR42792:SF2">
    <property type="entry name" value="FLAGELLIN"/>
    <property type="match status" value="1"/>
</dbReference>
<evidence type="ECO:0000313" key="7">
    <source>
        <dbReference type="EMBL" id="NMM61470.1"/>
    </source>
</evidence>
<dbReference type="PANTHER" id="PTHR42792">
    <property type="entry name" value="FLAGELLIN"/>
    <property type="match status" value="1"/>
</dbReference>
<evidence type="ECO:0000256" key="3">
    <source>
        <dbReference type="ARBA" id="ARBA00023143"/>
    </source>
</evidence>
<reference evidence="7 8" key="2">
    <citation type="submission" date="2020-06" db="EMBL/GenBank/DDBJ databases">
        <title>Complete Genome Sequence of Clostridium muelleri sp. nov. P21T, an Acid-Alcohol Producing Acetogen Isolated from Old Hay.</title>
        <authorList>
            <person name="Duncan K.E."/>
            <person name="Tanner R.S."/>
        </authorList>
    </citation>
    <scope>NUCLEOTIDE SEQUENCE [LARGE SCALE GENOMIC DNA]</scope>
    <source>
        <strain evidence="7 8">P21</strain>
    </source>
</reference>
<gene>
    <name evidence="7" type="ORF">HBE96_01880</name>
</gene>
<dbReference type="GO" id="GO:0005198">
    <property type="term" value="F:structural molecule activity"/>
    <property type="evidence" value="ECO:0007669"/>
    <property type="project" value="UniProtKB-UniRule"/>
</dbReference>
<dbReference type="RefSeq" id="WP_169296074.1">
    <property type="nucleotide sequence ID" value="NZ_JABBNI010000004.1"/>
</dbReference>
<evidence type="ECO:0000259" key="5">
    <source>
        <dbReference type="Pfam" id="PF00669"/>
    </source>
</evidence>
<feature type="domain" description="Flagellin C-terminal" evidence="6">
    <location>
        <begin position="178"/>
        <end position="263"/>
    </location>
</feature>
<comment type="subcellular location">
    <subcellularLocation>
        <location evidence="4">Secreted</location>
    </subcellularLocation>
    <subcellularLocation>
        <location evidence="4">Bacterial flagellum</location>
    </subcellularLocation>
</comment>
<evidence type="ECO:0000256" key="1">
    <source>
        <dbReference type="ARBA" id="ARBA00005709"/>
    </source>
</evidence>
<comment type="similarity">
    <text evidence="1 4">Belongs to the bacterial flagellin family.</text>
</comment>
<evidence type="ECO:0000259" key="6">
    <source>
        <dbReference type="Pfam" id="PF00700"/>
    </source>
</evidence>
<dbReference type="Gene3D" id="1.20.1330.10">
    <property type="entry name" value="f41 fragment of flagellin, N-terminal domain"/>
    <property type="match status" value="1"/>
</dbReference>
<comment type="function">
    <text evidence="4">Flagellin is the subunit protein which polymerizes to form the filaments of bacterial flagella.</text>
</comment>
<dbReference type="InterPro" id="IPR001492">
    <property type="entry name" value="Flagellin"/>
</dbReference>
<evidence type="ECO:0000256" key="2">
    <source>
        <dbReference type="ARBA" id="ARBA00020110"/>
    </source>
</evidence>
<accession>A0A7Y0HLR8</accession>
<dbReference type="InterPro" id="IPR001029">
    <property type="entry name" value="Flagellin_N"/>
</dbReference>
<dbReference type="Pfam" id="PF00669">
    <property type="entry name" value="Flagellin_N"/>
    <property type="match status" value="1"/>
</dbReference>
<proteinExistence type="inferred from homology"/>
<evidence type="ECO:0000256" key="4">
    <source>
        <dbReference type="RuleBase" id="RU362073"/>
    </source>
</evidence>
<dbReference type="PRINTS" id="PR00207">
    <property type="entry name" value="FLAGELLIN"/>
</dbReference>
<reference evidence="7 8" key="1">
    <citation type="submission" date="2020-04" db="EMBL/GenBank/DDBJ databases">
        <authorList>
            <person name="Doyle D.A."/>
        </authorList>
    </citation>
    <scope>NUCLEOTIDE SEQUENCE [LARGE SCALE GENOMIC DNA]</scope>
    <source>
        <strain evidence="7 8">P21</strain>
    </source>
</reference>
<dbReference type="SUPFAM" id="SSF64518">
    <property type="entry name" value="Phase 1 flagellin"/>
    <property type="match status" value="1"/>
</dbReference>
<keyword evidence="7" id="KW-0969">Cilium</keyword>
<organism evidence="7 8">
    <name type="scientific">Clostridium muellerianum</name>
    <dbReference type="NCBI Taxonomy" id="2716538"/>
    <lineage>
        <taxon>Bacteria</taxon>
        <taxon>Bacillati</taxon>
        <taxon>Bacillota</taxon>
        <taxon>Clostridia</taxon>
        <taxon>Eubacteriales</taxon>
        <taxon>Clostridiaceae</taxon>
        <taxon>Clostridium</taxon>
    </lineage>
</organism>
<name>A0A7Y0HLR8_9CLOT</name>
<keyword evidence="8" id="KW-1185">Reference proteome</keyword>
<dbReference type="Pfam" id="PF00700">
    <property type="entry name" value="Flagellin_C"/>
    <property type="match status" value="1"/>
</dbReference>
<keyword evidence="4" id="KW-0964">Secreted</keyword>
<sequence>MQIQSYSSSYYNQSIAGKQMAMLRIATASKLNSAADNAANLAISENLKSQGTGLDQASRNIQDSTSLLDTAEGSMGNSTDVLQRMRELTVQAGNGTLTDEDRSCIQQEMDQLKSQLDSNAKNTQFNGIYTNNGTLSNFTTQIGANSGENMSISIGNVSSDALGISTNVATQSSASDSLKSIDGAINRLSSSRSKIGAITNSLDYTMDNANQTSLNYQSANSNYTDSDIAQQISLFTQSNTKLYSSIAALSNSMQQQQSSISLLV</sequence>
<dbReference type="AlphaFoldDB" id="A0A7Y0HLR8"/>
<dbReference type="GO" id="GO:0009288">
    <property type="term" value="C:bacterial-type flagellum"/>
    <property type="evidence" value="ECO:0007669"/>
    <property type="project" value="UniProtKB-SubCell"/>
</dbReference>
<keyword evidence="7" id="KW-0966">Cell projection</keyword>
<dbReference type="GO" id="GO:0005576">
    <property type="term" value="C:extracellular region"/>
    <property type="evidence" value="ECO:0007669"/>
    <property type="project" value="UniProtKB-SubCell"/>
</dbReference>
<keyword evidence="3 4" id="KW-0975">Bacterial flagellum</keyword>
<dbReference type="Proteomes" id="UP000537131">
    <property type="component" value="Unassembled WGS sequence"/>
</dbReference>
<dbReference type="InterPro" id="IPR046358">
    <property type="entry name" value="Flagellin_C"/>
</dbReference>